<keyword evidence="4" id="KW-0732">Signal</keyword>
<dbReference type="Pfam" id="PF18052">
    <property type="entry name" value="Rx_N"/>
    <property type="match status" value="1"/>
</dbReference>
<evidence type="ECO:0000256" key="4">
    <source>
        <dbReference type="SAM" id="SignalP"/>
    </source>
</evidence>
<sequence length="113" mass="12909">MFAHSLTPFCVMVVKLVSSFLHVAFDRPTSAETIVYFRRRKLNEKLLNKSNITLFSINAVVDNAEQKLIRNRNAKAWHNAVKDVVLDTEDHIQVLQCKLEVESHISTISTSKV</sequence>
<feature type="domain" description="Disease resistance N-terminal" evidence="5">
    <location>
        <begin position="17"/>
        <end position="103"/>
    </location>
</feature>
<dbReference type="AlphaFoldDB" id="A0A2Z6N3P3"/>
<evidence type="ECO:0000256" key="2">
    <source>
        <dbReference type="ARBA" id="ARBA00022741"/>
    </source>
</evidence>
<evidence type="ECO:0000256" key="3">
    <source>
        <dbReference type="ARBA" id="ARBA00022821"/>
    </source>
</evidence>
<dbReference type="OrthoDB" id="1434669at2759"/>
<accession>A0A2Z6N3P3</accession>
<dbReference type="GO" id="GO:0000166">
    <property type="term" value="F:nucleotide binding"/>
    <property type="evidence" value="ECO:0007669"/>
    <property type="project" value="UniProtKB-KW"/>
</dbReference>
<feature type="signal peptide" evidence="4">
    <location>
        <begin position="1"/>
        <end position="31"/>
    </location>
</feature>
<name>A0A2Z6N3P3_TRISU</name>
<proteinExistence type="predicted"/>
<organism evidence="6 7">
    <name type="scientific">Trifolium subterraneum</name>
    <name type="common">Subterranean clover</name>
    <dbReference type="NCBI Taxonomy" id="3900"/>
    <lineage>
        <taxon>Eukaryota</taxon>
        <taxon>Viridiplantae</taxon>
        <taxon>Streptophyta</taxon>
        <taxon>Embryophyta</taxon>
        <taxon>Tracheophyta</taxon>
        <taxon>Spermatophyta</taxon>
        <taxon>Magnoliopsida</taxon>
        <taxon>eudicotyledons</taxon>
        <taxon>Gunneridae</taxon>
        <taxon>Pentapetalae</taxon>
        <taxon>rosids</taxon>
        <taxon>fabids</taxon>
        <taxon>Fabales</taxon>
        <taxon>Fabaceae</taxon>
        <taxon>Papilionoideae</taxon>
        <taxon>50 kb inversion clade</taxon>
        <taxon>NPAAA clade</taxon>
        <taxon>Hologalegina</taxon>
        <taxon>IRL clade</taxon>
        <taxon>Trifolieae</taxon>
        <taxon>Trifolium</taxon>
    </lineage>
</organism>
<dbReference type="EMBL" id="DF973721">
    <property type="protein sequence ID" value="GAU38546.1"/>
    <property type="molecule type" value="Genomic_DNA"/>
</dbReference>
<keyword evidence="3" id="KW-0611">Plant defense</keyword>
<evidence type="ECO:0000256" key="1">
    <source>
        <dbReference type="ARBA" id="ARBA00022737"/>
    </source>
</evidence>
<feature type="chain" id="PRO_5016452772" description="Disease resistance N-terminal domain-containing protein" evidence="4">
    <location>
        <begin position="32"/>
        <end position="113"/>
    </location>
</feature>
<dbReference type="Proteomes" id="UP000242715">
    <property type="component" value="Unassembled WGS sequence"/>
</dbReference>
<keyword evidence="2" id="KW-0547">Nucleotide-binding</keyword>
<keyword evidence="7" id="KW-1185">Reference proteome</keyword>
<gene>
    <name evidence="6" type="ORF">TSUD_320180</name>
</gene>
<protein>
    <recommendedName>
        <fullName evidence="5">Disease resistance N-terminal domain-containing protein</fullName>
    </recommendedName>
</protein>
<dbReference type="InterPro" id="IPR041118">
    <property type="entry name" value="Rx_N"/>
</dbReference>
<evidence type="ECO:0000313" key="7">
    <source>
        <dbReference type="Proteomes" id="UP000242715"/>
    </source>
</evidence>
<evidence type="ECO:0000313" key="6">
    <source>
        <dbReference type="EMBL" id="GAU38546.1"/>
    </source>
</evidence>
<keyword evidence="1" id="KW-0677">Repeat</keyword>
<dbReference type="GO" id="GO:0006952">
    <property type="term" value="P:defense response"/>
    <property type="evidence" value="ECO:0007669"/>
    <property type="project" value="UniProtKB-KW"/>
</dbReference>
<evidence type="ECO:0000259" key="5">
    <source>
        <dbReference type="Pfam" id="PF18052"/>
    </source>
</evidence>
<dbReference type="Gene3D" id="1.20.5.4130">
    <property type="match status" value="1"/>
</dbReference>
<reference evidence="7" key="1">
    <citation type="journal article" date="2017" name="Front. Plant Sci.">
        <title>Climate Clever Clovers: New Paradigm to Reduce the Environmental Footprint of Ruminants by Breeding Low Methanogenic Forages Utilizing Haplotype Variation.</title>
        <authorList>
            <person name="Kaur P."/>
            <person name="Appels R."/>
            <person name="Bayer P.E."/>
            <person name="Keeble-Gagnere G."/>
            <person name="Wang J."/>
            <person name="Hirakawa H."/>
            <person name="Shirasawa K."/>
            <person name="Vercoe P."/>
            <person name="Stefanova K."/>
            <person name="Durmic Z."/>
            <person name="Nichols P."/>
            <person name="Revell C."/>
            <person name="Isobe S.N."/>
            <person name="Edwards D."/>
            <person name="Erskine W."/>
        </authorList>
    </citation>
    <scope>NUCLEOTIDE SEQUENCE [LARGE SCALE GENOMIC DNA]</scope>
    <source>
        <strain evidence="7">cv. Daliak</strain>
    </source>
</reference>